<evidence type="ECO:0000313" key="4">
    <source>
        <dbReference type="EMBL" id="THG31089.1"/>
    </source>
</evidence>
<dbReference type="InterPro" id="IPR036388">
    <property type="entry name" value="WH-like_DNA-bd_sf"/>
</dbReference>
<dbReference type="RefSeq" id="WP_136427509.1">
    <property type="nucleotide sequence ID" value="NZ_SSSM01000004.1"/>
</dbReference>
<comment type="similarity">
    <text evidence="1">Belongs to the ROK (NagC/XylR) family.</text>
</comment>
<dbReference type="Gene3D" id="3.30.420.40">
    <property type="match status" value="2"/>
</dbReference>
<dbReference type="InterPro" id="IPR036390">
    <property type="entry name" value="WH_DNA-bd_sf"/>
</dbReference>
<reference evidence="4 5" key="1">
    <citation type="submission" date="2019-04" db="EMBL/GenBank/DDBJ databases">
        <authorList>
            <person name="Jiang L."/>
        </authorList>
    </citation>
    <scope>NUCLEOTIDE SEQUENCE [LARGE SCALE GENOMIC DNA]</scope>
    <source>
        <strain evidence="4 5">YIM 131853</strain>
    </source>
</reference>
<dbReference type="InterPro" id="IPR000835">
    <property type="entry name" value="HTH_MarR-typ"/>
</dbReference>
<dbReference type="InterPro" id="IPR000600">
    <property type="entry name" value="ROK"/>
</dbReference>
<dbReference type="EMBL" id="SSSM01000004">
    <property type="protein sequence ID" value="THG31089.1"/>
    <property type="molecule type" value="Genomic_DNA"/>
</dbReference>
<feature type="region of interest" description="Disordered" evidence="2">
    <location>
        <begin position="1"/>
        <end position="29"/>
    </location>
</feature>
<organism evidence="4 5">
    <name type="scientific">Naasia lichenicola</name>
    <dbReference type="NCBI Taxonomy" id="2565933"/>
    <lineage>
        <taxon>Bacteria</taxon>
        <taxon>Bacillati</taxon>
        <taxon>Actinomycetota</taxon>
        <taxon>Actinomycetes</taxon>
        <taxon>Micrococcales</taxon>
        <taxon>Microbacteriaceae</taxon>
        <taxon>Naasia</taxon>
    </lineage>
</organism>
<dbReference type="Pfam" id="PF12802">
    <property type="entry name" value="MarR_2"/>
    <property type="match status" value="1"/>
</dbReference>
<protein>
    <submittedName>
        <fullName evidence="4">ROK family transcriptional regulator</fullName>
    </submittedName>
</protein>
<comment type="caution">
    <text evidence="4">The sequence shown here is derived from an EMBL/GenBank/DDBJ whole genome shotgun (WGS) entry which is preliminary data.</text>
</comment>
<dbReference type="AlphaFoldDB" id="A0A4S4FL64"/>
<dbReference type="PANTHER" id="PTHR18964:SF149">
    <property type="entry name" value="BIFUNCTIONAL UDP-N-ACETYLGLUCOSAMINE 2-EPIMERASE_N-ACETYLMANNOSAMINE KINASE"/>
    <property type="match status" value="1"/>
</dbReference>
<gene>
    <name evidence="4" type="ORF">E6C64_10925</name>
</gene>
<dbReference type="OrthoDB" id="5174513at2"/>
<dbReference type="Gene3D" id="1.10.10.10">
    <property type="entry name" value="Winged helix-like DNA-binding domain superfamily/Winged helix DNA-binding domain"/>
    <property type="match status" value="1"/>
</dbReference>
<evidence type="ECO:0000256" key="1">
    <source>
        <dbReference type="ARBA" id="ARBA00006479"/>
    </source>
</evidence>
<dbReference type="PANTHER" id="PTHR18964">
    <property type="entry name" value="ROK (REPRESSOR, ORF, KINASE) FAMILY"/>
    <property type="match status" value="1"/>
</dbReference>
<feature type="domain" description="HTH marR-type" evidence="3">
    <location>
        <begin position="37"/>
        <end position="84"/>
    </location>
</feature>
<feature type="compositionally biased region" description="Basic and acidic residues" evidence="2">
    <location>
        <begin position="20"/>
        <end position="29"/>
    </location>
</feature>
<dbReference type="Proteomes" id="UP000309133">
    <property type="component" value="Unassembled WGS sequence"/>
</dbReference>
<proteinExistence type="inferred from homology"/>
<accession>A0A4S4FL64</accession>
<dbReference type="Pfam" id="PF00480">
    <property type="entry name" value="ROK"/>
    <property type="match status" value="1"/>
</dbReference>
<evidence type="ECO:0000259" key="3">
    <source>
        <dbReference type="Pfam" id="PF12802"/>
    </source>
</evidence>
<dbReference type="InterPro" id="IPR043129">
    <property type="entry name" value="ATPase_NBD"/>
</dbReference>
<evidence type="ECO:0000313" key="5">
    <source>
        <dbReference type="Proteomes" id="UP000309133"/>
    </source>
</evidence>
<keyword evidence="5" id="KW-1185">Reference proteome</keyword>
<dbReference type="GO" id="GO:0003700">
    <property type="term" value="F:DNA-binding transcription factor activity"/>
    <property type="evidence" value="ECO:0007669"/>
    <property type="project" value="InterPro"/>
</dbReference>
<name>A0A4S4FL64_9MICO</name>
<sequence length="419" mass="43188">MSDSQEPASGVRWTGGGRAPADRAARSDRVRRDNLSAVLELAHSRGALSRAQLTRETGLNRSTVAALVGELVERGLVVEGEPEASREVGRPSPIVRPDPSIVALAVNPEIDAVTVGAVGLGGQVLAVRRIDLDRSPTPVEAVEAAAQGIADVSVRVAELRGSGPDGEVRIVGVGIAVPGLVETRHGIVRLAPHLGWVDEPFTELLARRTGLSTHAANDASLGANAERIFGAGRGVEHLVYLNGGASGIGGGVIAGGRPFRGRSGFAGEIGHTFVSGADRADPSGSRGSLEVEVNRAALLSALGSGAVDADALDAALVGSTSPDVQAVIRRQLDHLSTAVSTVVNLFNPQMVVLGGFLASLDRAQPGRLETLVRERALPVSSEGLSIQRAQLGSSILMIGAAELAFSELLADPTHLPLRP</sequence>
<evidence type="ECO:0000256" key="2">
    <source>
        <dbReference type="SAM" id="MobiDB-lite"/>
    </source>
</evidence>
<dbReference type="SUPFAM" id="SSF53067">
    <property type="entry name" value="Actin-like ATPase domain"/>
    <property type="match status" value="1"/>
</dbReference>
<dbReference type="SUPFAM" id="SSF46785">
    <property type="entry name" value="Winged helix' DNA-binding domain"/>
    <property type="match status" value="1"/>
</dbReference>